<keyword evidence="7" id="KW-0472">Membrane</keyword>
<dbReference type="GO" id="GO:0004089">
    <property type="term" value="F:carbonate dehydratase activity"/>
    <property type="evidence" value="ECO:0007669"/>
    <property type="project" value="UniProtKB-EC"/>
</dbReference>
<keyword evidence="3" id="KW-0479">Metal-binding</keyword>
<name>A0A6C0AXA8_9ZZZZ</name>
<reference evidence="9" key="1">
    <citation type="journal article" date="2020" name="Nature">
        <title>Giant virus diversity and host interactions through global metagenomics.</title>
        <authorList>
            <person name="Schulz F."/>
            <person name="Roux S."/>
            <person name="Paez-Espino D."/>
            <person name="Jungbluth S."/>
            <person name="Walsh D.A."/>
            <person name="Denef V.J."/>
            <person name="McMahon K.D."/>
            <person name="Konstantinidis K.T."/>
            <person name="Eloe-Fadrosh E.A."/>
            <person name="Kyrpides N.C."/>
            <person name="Woyke T."/>
        </authorList>
    </citation>
    <scope>NUCLEOTIDE SEQUENCE</scope>
    <source>
        <strain evidence="9">GVMAG-S-ERX556022-25</strain>
    </source>
</reference>
<dbReference type="EMBL" id="MN738809">
    <property type="protein sequence ID" value="QHS84589.1"/>
    <property type="molecule type" value="Genomic_DNA"/>
</dbReference>
<dbReference type="PANTHER" id="PTHR18952:SF265">
    <property type="entry name" value="CARBONIC ANHYDRASE"/>
    <property type="match status" value="1"/>
</dbReference>
<keyword evidence="5" id="KW-0456">Lyase</keyword>
<evidence type="ECO:0000256" key="4">
    <source>
        <dbReference type="ARBA" id="ARBA00022833"/>
    </source>
</evidence>
<evidence type="ECO:0000256" key="3">
    <source>
        <dbReference type="ARBA" id="ARBA00022723"/>
    </source>
</evidence>
<evidence type="ECO:0000259" key="8">
    <source>
        <dbReference type="PROSITE" id="PS51144"/>
    </source>
</evidence>
<keyword evidence="7" id="KW-1133">Transmembrane helix</keyword>
<evidence type="ECO:0000256" key="6">
    <source>
        <dbReference type="ARBA" id="ARBA00048348"/>
    </source>
</evidence>
<keyword evidence="7" id="KW-0812">Transmembrane</keyword>
<comment type="similarity">
    <text evidence="1">Belongs to the alpha-carbonic anhydrase family.</text>
</comment>
<accession>A0A6C0AXA8</accession>
<dbReference type="InterPro" id="IPR023561">
    <property type="entry name" value="Carbonic_anhydrase_a-class"/>
</dbReference>
<dbReference type="PANTHER" id="PTHR18952">
    <property type="entry name" value="CARBONIC ANHYDRASE"/>
    <property type="match status" value="1"/>
</dbReference>
<dbReference type="PROSITE" id="PS51144">
    <property type="entry name" value="ALPHA_CA_2"/>
    <property type="match status" value="1"/>
</dbReference>
<dbReference type="Gene3D" id="3.10.200.10">
    <property type="entry name" value="Alpha carbonic anhydrase"/>
    <property type="match status" value="1"/>
</dbReference>
<dbReference type="AlphaFoldDB" id="A0A6C0AXA8"/>
<proteinExistence type="inferred from homology"/>
<dbReference type="SUPFAM" id="SSF51069">
    <property type="entry name" value="Carbonic anhydrase"/>
    <property type="match status" value="1"/>
</dbReference>
<dbReference type="InterPro" id="IPR036398">
    <property type="entry name" value="CA_dom_sf"/>
</dbReference>
<keyword evidence="4" id="KW-0862">Zinc</keyword>
<feature type="transmembrane region" description="Helical" evidence="7">
    <location>
        <begin position="290"/>
        <end position="311"/>
    </location>
</feature>
<evidence type="ECO:0000256" key="5">
    <source>
        <dbReference type="ARBA" id="ARBA00023239"/>
    </source>
</evidence>
<dbReference type="GO" id="GO:0008270">
    <property type="term" value="F:zinc ion binding"/>
    <property type="evidence" value="ECO:0007669"/>
    <property type="project" value="InterPro"/>
</dbReference>
<comment type="catalytic activity">
    <reaction evidence="6">
        <text>hydrogencarbonate + H(+) = CO2 + H2O</text>
        <dbReference type="Rhea" id="RHEA:10748"/>
        <dbReference type="ChEBI" id="CHEBI:15377"/>
        <dbReference type="ChEBI" id="CHEBI:15378"/>
        <dbReference type="ChEBI" id="CHEBI:16526"/>
        <dbReference type="ChEBI" id="CHEBI:17544"/>
        <dbReference type="EC" id="4.2.1.1"/>
    </reaction>
</comment>
<protein>
    <recommendedName>
        <fullName evidence="2">carbonic anhydrase</fullName>
        <ecNumber evidence="2">4.2.1.1</ecNumber>
    </recommendedName>
</protein>
<evidence type="ECO:0000256" key="2">
    <source>
        <dbReference type="ARBA" id="ARBA00012925"/>
    </source>
</evidence>
<dbReference type="InterPro" id="IPR001148">
    <property type="entry name" value="CA_dom"/>
</dbReference>
<dbReference type="EC" id="4.2.1.1" evidence="2"/>
<evidence type="ECO:0000256" key="7">
    <source>
        <dbReference type="SAM" id="Phobius"/>
    </source>
</evidence>
<evidence type="ECO:0000256" key="1">
    <source>
        <dbReference type="ARBA" id="ARBA00010718"/>
    </source>
</evidence>
<organism evidence="9">
    <name type="scientific">viral metagenome</name>
    <dbReference type="NCBI Taxonomy" id="1070528"/>
    <lineage>
        <taxon>unclassified sequences</taxon>
        <taxon>metagenomes</taxon>
        <taxon>organismal metagenomes</taxon>
    </lineage>
</organism>
<evidence type="ECO:0000313" key="9">
    <source>
        <dbReference type="EMBL" id="QHS84589.1"/>
    </source>
</evidence>
<dbReference type="Pfam" id="PF00194">
    <property type="entry name" value="Carb_anhydrase"/>
    <property type="match status" value="1"/>
</dbReference>
<sequence>MSCSNRTGPVNIGEKVNPNPCDLKCQYTYHYNTTSISSYNRGRYLSITLGIGNSQTVNYSSGGGKGPCSSFAEGSSDYSVSEIRIYHESLHKYNGSRADAELIIQHSNAAGRDLIVCIPITKDSGTQPNATSQLERIIDEMSNIGSAINEGGSIQGLPLFDLNEFIPNYPFYSYTASLPYAPCTNCVNYIVFDKDVASIKISSSILNKLKQITKKTQVTTKPITNNLGYAYNKNGPRYGTSGSNRDNIYIDCQPTGENGEILIEKNKQQVMDGVTFRMDNYITQETQDKVIGGIMGGLILLFGMGGISFLIKHLKTKKIPAASSRR</sequence>
<feature type="domain" description="Alpha-carbonic anhydrase" evidence="8">
    <location>
        <begin position="1"/>
        <end position="243"/>
    </location>
</feature>